<reference evidence="3 4" key="2">
    <citation type="submission" date="2016-10" db="EMBL/GenBank/DDBJ databases">
        <authorList>
            <person name="Varghese N."/>
            <person name="Submissions S."/>
        </authorList>
    </citation>
    <scope>NUCLEOTIDE SEQUENCE [LARGE SCALE GENOMIC DNA]</scope>
    <source>
        <strain evidence="1 4">CDM_1</strain>
        <strain evidence="3">CDM_6</strain>
    </source>
</reference>
<dbReference type="AlphaFoldDB" id="A0A1I0I9E6"/>
<dbReference type="OrthoDB" id="184031at2157"/>
<keyword evidence="3" id="KW-1185">Reference proteome</keyword>
<dbReference type="STRING" id="392421.SAMN04488694_11739"/>
<evidence type="ECO:0000313" key="3">
    <source>
        <dbReference type="Proteomes" id="UP000199320"/>
    </source>
</evidence>
<organism evidence="2 3">
    <name type="scientific">Natrinema hispanicum</name>
    <dbReference type="NCBI Taxonomy" id="392421"/>
    <lineage>
        <taxon>Archaea</taxon>
        <taxon>Methanobacteriati</taxon>
        <taxon>Methanobacteriota</taxon>
        <taxon>Stenosarchaea group</taxon>
        <taxon>Halobacteria</taxon>
        <taxon>Halobacteriales</taxon>
        <taxon>Natrialbaceae</taxon>
        <taxon>Natrinema</taxon>
    </lineage>
</organism>
<dbReference type="GO" id="GO:0019634">
    <property type="term" value="P:organic phosphonate metabolic process"/>
    <property type="evidence" value="ECO:0007669"/>
    <property type="project" value="InterPro"/>
</dbReference>
<accession>A0A1I0I9E6</accession>
<sequence length="197" mass="20671">MRALDIDPVHGTRQTFRELCDVMSRPGTVSRVQTTPADYAITATLVDHEVTFHSSDEELTTALAGQGRYSAADPTAADIVHADGTPSWDVRDLERGSLVEPSEGATVIYRVEGLSETPKDGLTDVTVSGPGVNGTTTFGVGLPAAELSALADAQADYPRGVDAVFASDDRVAALPRSVTLRVADGPESSENDNGGDR</sequence>
<dbReference type="EMBL" id="FOIC01000017">
    <property type="protein sequence ID" value="SET92612.1"/>
    <property type="molecule type" value="Genomic_DNA"/>
</dbReference>
<evidence type="ECO:0000313" key="2">
    <source>
        <dbReference type="EMBL" id="SET92612.1"/>
    </source>
</evidence>
<dbReference type="Proteomes" id="UP000199320">
    <property type="component" value="Unassembled WGS sequence"/>
</dbReference>
<dbReference type="InterPro" id="IPR038058">
    <property type="entry name" value="PhnH-like_sp"/>
</dbReference>
<dbReference type="InterPro" id="IPR008772">
    <property type="entry name" value="Phosphonate_metab_PhnH"/>
</dbReference>
<dbReference type="Pfam" id="PF05845">
    <property type="entry name" value="PhnH"/>
    <property type="match status" value="1"/>
</dbReference>
<dbReference type="SUPFAM" id="SSF159709">
    <property type="entry name" value="PhnH-like"/>
    <property type="match status" value="1"/>
</dbReference>
<dbReference type="NCBIfam" id="TIGR03292">
    <property type="entry name" value="PhnH_redo"/>
    <property type="match status" value="1"/>
</dbReference>
<protein>
    <submittedName>
        <fullName evidence="1">Alpha-D-ribose 1-methylphosphonate 5-triphosphate synthase subunit PhnH</fullName>
    </submittedName>
    <submittedName>
        <fullName evidence="2">Methylphosphonate degradation complex, subunit phnH</fullName>
    </submittedName>
</protein>
<name>A0A1I0I9E6_9EURY</name>
<proteinExistence type="predicted"/>
<dbReference type="RefSeq" id="WP_092934272.1">
    <property type="nucleotide sequence ID" value="NZ_FMZP01000029.1"/>
</dbReference>
<gene>
    <name evidence="2" type="ORF">SAMN04488694_11739</name>
    <name evidence="1" type="ORF">SAMN05192552_102910</name>
</gene>
<dbReference type="EMBL" id="FMZP01000029">
    <property type="protein sequence ID" value="SDD53819.1"/>
    <property type="molecule type" value="Genomic_DNA"/>
</dbReference>
<evidence type="ECO:0000313" key="4">
    <source>
        <dbReference type="Proteomes" id="UP000324021"/>
    </source>
</evidence>
<reference evidence="2" key="1">
    <citation type="submission" date="2016-10" db="EMBL/GenBank/DDBJ databases">
        <authorList>
            <person name="de Groot N.N."/>
        </authorList>
    </citation>
    <scope>NUCLEOTIDE SEQUENCE [LARGE SCALE GENOMIC DNA]</scope>
    <source>
        <strain evidence="2">CDM_6</strain>
    </source>
</reference>
<dbReference type="Gene3D" id="3.40.50.11310">
    <property type="entry name" value="Bacterial phosphonate metabolism protein PhnH"/>
    <property type="match status" value="1"/>
</dbReference>
<evidence type="ECO:0000313" key="1">
    <source>
        <dbReference type="EMBL" id="SDD53819.1"/>
    </source>
</evidence>
<dbReference type="Proteomes" id="UP000324021">
    <property type="component" value="Unassembled WGS sequence"/>
</dbReference>